<reference evidence="3" key="1">
    <citation type="submission" date="2011-04" db="EMBL/GenBank/DDBJ databases">
        <title>Complete sequence of Cellvibrio gilvus ATCC 13127.</title>
        <authorList>
            <person name="Lucas S."/>
            <person name="Han J."/>
            <person name="Lapidus A."/>
            <person name="Cheng J.-F."/>
            <person name="Goodwin L."/>
            <person name="Pitluck S."/>
            <person name="Peters L."/>
            <person name="Munk A."/>
            <person name="Detter J.C."/>
            <person name="Han C."/>
            <person name="Tapia R."/>
            <person name="Land M."/>
            <person name="Hauser L."/>
            <person name="Kyrpides N."/>
            <person name="Ivanova N."/>
            <person name="Ovchinnikova G."/>
            <person name="Pagani I."/>
            <person name="Mead D."/>
            <person name="Brumm P."/>
            <person name="Woyke T."/>
        </authorList>
    </citation>
    <scope>NUCLEOTIDE SEQUENCE [LARGE SCALE GENOMIC DNA]</scope>
    <source>
        <strain evidence="3">ATCC 13127 / NRRL B-14078</strain>
    </source>
</reference>
<proteinExistence type="predicted"/>
<dbReference type="eggNOG" id="ENOG5032TRW">
    <property type="taxonomic scope" value="Bacteria"/>
</dbReference>
<dbReference type="AlphaFoldDB" id="F8A097"/>
<evidence type="ECO:0000256" key="1">
    <source>
        <dbReference type="SAM" id="MobiDB-lite"/>
    </source>
</evidence>
<dbReference type="RefSeq" id="WP_013884179.1">
    <property type="nucleotide sequence ID" value="NC_015671.1"/>
</dbReference>
<dbReference type="OrthoDB" id="4762866at2"/>
<dbReference type="Proteomes" id="UP000000485">
    <property type="component" value="Chromosome"/>
</dbReference>
<gene>
    <name evidence="2" type="ordered locus">Celgi_2161</name>
</gene>
<dbReference type="EMBL" id="CP002665">
    <property type="protein sequence ID" value="AEI12661.1"/>
    <property type="molecule type" value="Genomic_DNA"/>
</dbReference>
<dbReference type="KEGG" id="cga:Celgi_2161"/>
<feature type="compositionally biased region" description="Basic and acidic residues" evidence="1">
    <location>
        <begin position="396"/>
        <end position="408"/>
    </location>
</feature>
<feature type="region of interest" description="Disordered" evidence="1">
    <location>
        <begin position="396"/>
        <end position="415"/>
    </location>
</feature>
<evidence type="ECO:0000313" key="2">
    <source>
        <dbReference type="EMBL" id="AEI12661.1"/>
    </source>
</evidence>
<dbReference type="HOGENOM" id="CLU_457754_0_0_11"/>
<dbReference type="STRING" id="593907.Celgi_2161"/>
<keyword evidence="3" id="KW-1185">Reference proteome</keyword>
<evidence type="ECO:0000313" key="3">
    <source>
        <dbReference type="Proteomes" id="UP000000485"/>
    </source>
</evidence>
<feature type="region of interest" description="Disordered" evidence="1">
    <location>
        <begin position="296"/>
        <end position="318"/>
    </location>
</feature>
<organism evidence="2 3">
    <name type="scientific">Cellulomonas gilvus (strain ATCC 13127 / NRRL B-14078)</name>
    <name type="common">Cellvibrio gilvus</name>
    <dbReference type="NCBI Taxonomy" id="593907"/>
    <lineage>
        <taxon>Bacteria</taxon>
        <taxon>Bacillati</taxon>
        <taxon>Actinomycetota</taxon>
        <taxon>Actinomycetes</taxon>
        <taxon>Micrococcales</taxon>
        <taxon>Cellulomonadaceae</taxon>
        <taxon>Cellulomonas</taxon>
    </lineage>
</organism>
<protein>
    <submittedName>
        <fullName evidence="2">Uncharacterized protein</fullName>
    </submittedName>
</protein>
<name>F8A097_CELGA</name>
<sequence>MSARGQAAVRGLWGLLARVDDAGFSLNPLELATNVRTAAGLVDQTRRELAHRPPGDPAALGHAAGAWRTLALALAAARADVQDVRAERRRVWRGTAAVAFDATAALLDVRLGAASVAAQRGADALQAHARELDTAHRAHDDALAELARAKDDVPRHPGELDQVDDVVRHLRAAIAGATEAWDRAEQAERTCAAELAQVRAAMPFPDGAAPGMRALDAVGQHEPGSGRRPWVGGVLVRARAAARALPAADRSALDDLLAEAPTARHRAWVLAALAAGHDAATVRRFAVRIASTSDPDQVLDPERALRPDGPFRQSTGTTCGSSSLVLARLLRDPVAALHVLTGFDAADGAAGAGVAGAALGGGPSVGAASSAEAGPPRDAVLPSDAVAARFRALEAATKRRTDDPRKDTAAAWSPTNVSAPWPPFLGTSPWAAAEELSALAPPGGAGYGVDLVDPRSGADRAAAFARLVAATDDGAPAVLYVGDAGMPRHVVLVYAHADAAVDVYEPGRGVRLTITREQFVEGSFRAGGWDTPWAVVVPAG</sequence>
<accession>F8A097</accession>